<proteinExistence type="predicted"/>
<evidence type="ECO:0000256" key="1">
    <source>
        <dbReference type="SAM" id="Phobius"/>
    </source>
</evidence>
<evidence type="ECO:0000259" key="3">
    <source>
        <dbReference type="PROSITE" id="PS50836"/>
    </source>
</evidence>
<dbReference type="PROSITE" id="PS50836">
    <property type="entry name" value="DOMON"/>
    <property type="match status" value="1"/>
</dbReference>
<evidence type="ECO:0000313" key="5">
    <source>
        <dbReference type="Proteomes" id="UP001295684"/>
    </source>
</evidence>
<feature type="transmembrane region" description="Helical" evidence="1">
    <location>
        <begin position="186"/>
        <end position="206"/>
    </location>
</feature>
<dbReference type="Gene3D" id="3.40.50.80">
    <property type="entry name" value="Nucleotide-binding domain of ferredoxin-NADP reductase (FNR) module"/>
    <property type="match status" value="1"/>
</dbReference>
<dbReference type="SMART" id="SM00664">
    <property type="entry name" value="DoH"/>
    <property type="match status" value="1"/>
</dbReference>
<dbReference type="SUPFAM" id="SSF49344">
    <property type="entry name" value="CBD9-like"/>
    <property type="match status" value="1"/>
</dbReference>
<comment type="caution">
    <text evidence="4">The sequence shown here is derived from an EMBL/GenBank/DDBJ whole genome shotgun (WGS) entry which is preliminary data.</text>
</comment>
<feature type="domain" description="DOMON" evidence="3">
    <location>
        <begin position="32"/>
        <end position="143"/>
    </location>
</feature>
<protein>
    <recommendedName>
        <fullName evidence="3">DOMON domain-containing protein</fullName>
    </recommendedName>
</protein>
<dbReference type="EMBL" id="CAMPGE010029334">
    <property type="protein sequence ID" value="CAI2386799.1"/>
    <property type="molecule type" value="Genomic_DNA"/>
</dbReference>
<feature type="transmembrane region" description="Helical" evidence="1">
    <location>
        <begin position="293"/>
        <end position="320"/>
    </location>
</feature>
<dbReference type="CDD" id="cd09631">
    <property type="entry name" value="DOMON_DOH"/>
    <property type="match status" value="1"/>
</dbReference>
<dbReference type="Gene3D" id="3.10.120.10">
    <property type="entry name" value="Cytochrome b5-like heme/steroid binding domain"/>
    <property type="match status" value="1"/>
</dbReference>
<evidence type="ECO:0000256" key="2">
    <source>
        <dbReference type="SAM" id="SignalP"/>
    </source>
</evidence>
<gene>
    <name evidence="4" type="ORF">ECRASSUSDP1_LOCUS28423</name>
</gene>
<dbReference type="AlphaFoldDB" id="A0AAD1Y8U2"/>
<sequence>MIKFTNLLVLFAVLALKVANTANTAITQLNNNNINVTVTLISSSAIRWQITTSNSHWVAIGFGSSMTNTDMISIENSGTWAVKDRYSTSPTFPPEDTTNNVRNFAVTSSGSINTYTFERDLNTGDSQDHVIADGSTNMIYAYGFGAAFSSAHGAGMFGAFSISMNSATRDIAFGEGTIKVDTEQTLIHGLFMYIAWGWLSFFLIVTGRYSKYFYSFRTILHGFIGILALIFTLIGVVGYGEGGRTRQSLNSLGDEHTSIGGVVNLWTIITCITGSSIRVVGLLLKRYSFISFYLWYVHVMVGVLLVVYSQIAILSGLYLYDSPITYLFYIHLALMVIMLASLEVLWQLSKNWKYTNIDEIERKGLPEMTMEEVLNSKRKLAIFDQYVVDFGLYQYDHPGGKYVLDECEGKEIGKYFYGAYSLDDNMKAYKHSFVAGKIMKKLAIAKLKIPEDIKDMVTHSSDNKEIQIDHSHELYDKHFKVTQKEEIFKGVYRVTFSNDDNQYKVLIPGTNTFGRHYLVHSESQKVSRYYTICNTMNSEIYPVYINTIDRILGKSGDEKLAFEEISQISKNLQLLIKFYPQARNGLTKKLDNVQPDDEFIISKPLGSGLDLTPGNITGTNVVFLGGTGVLPFIDFFAYLARYLINEKSPSDSMLSQEKFEPYFKEAKFIIYVAYQTQTEAIGLEILTKISELFSHFGEQERFKLTTIFTREGGKKLDKQSIYDILKENSQLDYLKNVWVCGPPKMNNMFQRIRKDLRKLFDYLAVDII</sequence>
<feature type="transmembrane region" description="Helical" evidence="1">
    <location>
        <begin position="259"/>
        <end position="281"/>
    </location>
</feature>
<dbReference type="InterPro" id="IPR039261">
    <property type="entry name" value="FNR_nucleotide-bd"/>
</dbReference>
<feature type="chain" id="PRO_5042217302" description="DOMON domain-containing protein" evidence="2">
    <location>
        <begin position="22"/>
        <end position="768"/>
    </location>
</feature>
<dbReference type="SUPFAM" id="SSF52343">
    <property type="entry name" value="Ferredoxin reductase-like, C-terminal NADP-linked domain"/>
    <property type="match status" value="1"/>
</dbReference>
<keyword evidence="1" id="KW-0812">Transmembrane</keyword>
<feature type="transmembrane region" description="Helical" evidence="1">
    <location>
        <begin position="218"/>
        <end position="239"/>
    </location>
</feature>
<name>A0AAD1Y8U2_EUPCR</name>
<keyword evidence="1" id="KW-1133">Transmembrane helix</keyword>
<dbReference type="Pfam" id="PF03351">
    <property type="entry name" value="DOMON"/>
    <property type="match status" value="1"/>
</dbReference>
<reference evidence="4" key="1">
    <citation type="submission" date="2023-07" db="EMBL/GenBank/DDBJ databases">
        <authorList>
            <consortium name="AG Swart"/>
            <person name="Singh M."/>
            <person name="Singh A."/>
            <person name="Seah K."/>
            <person name="Emmerich C."/>
        </authorList>
    </citation>
    <scope>NUCLEOTIDE SEQUENCE</scope>
    <source>
        <strain evidence="4">DP1</strain>
    </source>
</reference>
<keyword evidence="5" id="KW-1185">Reference proteome</keyword>
<feature type="transmembrane region" description="Helical" evidence="1">
    <location>
        <begin position="326"/>
        <end position="346"/>
    </location>
</feature>
<dbReference type="InterPro" id="IPR045266">
    <property type="entry name" value="DOH_DOMON"/>
</dbReference>
<organism evidence="4 5">
    <name type="scientific">Euplotes crassus</name>
    <dbReference type="NCBI Taxonomy" id="5936"/>
    <lineage>
        <taxon>Eukaryota</taxon>
        <taxon>Sar</taxon>
        <taxon>Alveolata</taxon>
        <taxon>Ciliophora</taxon>
        <taxon>Intramacronucleata</taxon>
        <taxon>Spirotrichea</taxon>
        <taxon>Hypotrichia</taxon>
        <taxon>Euplotida</taxon>
        <taxon>Euplotidae</taxon>
        <taxon>Moneuplotes</taxon>
    </lineage>
</organism>
<keyword evidence="2" id="KW-0732">Signal</keyword>
<keyword evidence="1" id="KW-0472">Membrane</keyword>
<feature type="signal peptide" evidence="2">
    <location>
        <begin position="1"/>
        <end position="21"/>
    </location>
</feature>
<dbReference type="SUPFAM" id="SSF55856">
    <property type="entry name" value="Cytochrome b5-like heme/steroid binding domain"/>
    <property type="match status" value="1"/>
</dbReference>
<evidence type="ECO:0000313" key="4">
    <source>
        <dbReference type="EMBL" id="CAI2386799.1"/>
    </source>
</evidence>
<accession>A0AAD1Y8U2</accession>
<dbReference type="InterPro" id="IPR036400">
    <property type="entry name" value="Cyt_B5-like_heme/steroid_sf"/>
</dbReference>
<dbReference type="Proteomes" id="UP001295684">
    <property type="component" value="Unassembled WGS sequence"/>
</dbReference>
<dbReference type="Gene3D" id="2.60.40.1210">
    <property type="entry name" value="Cellobiose dehydrogenase, cytochrome domain"/>
    <property type="match status" value="1"/>
</dbReference>
<dbReference type="InterPro" id="IPR005018">
    <property type="entry name" value="DOMON_domain"/>
</dbReference>